<evidence type="ECO:0000256" key="6">
    <source>
        <dbReference type="SAM" id="Phobius"/>
    </source>
</evidence>
<evidence type="ECO:0000256" key="2">
    <source>
        <dbReference type="ARBA" id="ARBA00022475"/>
    </source>
</evidence>
<gene>
    <name evidence="7" type="ORF">VF724_12700</name>
</gene>
<keyword evidence="8" id="KW-1185">Reference proteome</keyword>
<comment type="subcellular location">
    <subcellularLocation>
        <location evidence="1">Cell membrane</location>
        <topology evidence="1">Multi-pass membrane protein</topology>
    </subcellularLocation>
</comment>
<feature type="transmembrane region" description="Helical" evidence="6">
    <location>
        <begin position="102"/>
        <end position="122"/>
    </location>
</feature>
<dbReference type="RefSeq" id="WP_371754645.1">
    <property type="nucleotide sequence ID" value="NZ_JAYJLD010000018.1"/>
</dbReference>
<evidence type="ECO:0000256" key="4">
    <source>
        <dbReference type="ARBA" id="ARBA00022989"/>
    </source>
</evidence>
<feature type="transmembrane region" description="Helical" evidence="6">
    <location>
        <begin position="7"/>
        <end position="29"/>
    </location>
</feature>
<evidence type="ECO:0000256" key="5">
    <source>
        <dbReference type="ARBA" id="ARBA00023136"/>
    </source>
</evidence>
<feature type="transmembrane region" description="Helical" evidence="6">
    <location>
        <begin position="76"/>
        <end position="96"/>
    </location>
</feature>
<dbReference type="InterPro" id="IPR005598">
    <property type="entry name" value="ATP_synth_I"/>
</dbReference>
<keyword evidence="2" id="KW-1003">Cell membrane</keyword>
<keyword evidence="5 6" id="KW-0472">Membrane</keyword>
<accession>A0ABU5ZJ22</accession>
<feature type="transmembrane region" description="Helical" evidence="6">
    <location>
        <begin position="35"/>
        <end position="55"/>
    </location>
</feature>
<dbReference type="Proteomes" id="UP001310386">
    <property type="component" value="Unassembled WGS sequence"/>
</dbReference>
<evidence type="ECO:0000256" key="3">
    <source>
        <dbReference type="ARBA" id="ARBA00022692"/>
    </source>
</evidence>
<name>A0ABU5ZJ22_9BACL</name>
<sequence length="134" mass="15049">MLSFQPYVRSIFFVSFMFLLIACMIWFLFPAYRPFAGGYILGAVFSVLNGLILAVKTVHTGEYALKQRSRRPGTGLLQRFLLAGFAGFTAFKYPAFFHPAGVILGLSSLTVLSLLLAFIYYLKKDRTTAERGEK</sequence>
<dbReference type="SUPFAM" id="SSF103473">
    <property type="entry name" value="MFS general substrate transporter"/>
    <property type="match status" value="1"/>
</dbReference>
<keyword evidence="4 6" id="KW-1133">Transmembrane helix</keyword>
<dbReference type="InterPro" id="IPR036259">
    <property type="entry name" value="MFS_trans_sf"/>
</dbReference>
<keyword evidence="3 6" id="KW-0812">Transmembrane</keyword>
<protein>
    <submittedName>
        <fullName evidence="7">ATP synthase subunit I</fullName>
    </submittedName>
</protein>
<evidence type="ECO:0000256" key="1">
    <source>
        <dbReference type="ARBA" id="ARBA00004651"/>
    </source>
</evidence>
<comment type="caution">
    <text evidence="7">The sequence shown here is derived from an EMBL/GenBank/DDBJ whole genome shotgun (WGS) entry which is preliminary data.</text>
</comment>
<evidence type="ECO:0000313" key="7">
    <source>
        <dbReference type="EMBL" id="MEB3102522.1"/>
    </source>
</evidence>
<proteinExistence type="predicted"/>
<evidence type="ECO:0000313" key="8">
    <source>
        <dbReference type="Proteomes" id="UP001310386"/>
    </source>
</evidence>
<dbReference type="Pfam" id="PF03899">
    <property type="entry name" value="ATP-synt_I"/>
    <property type="match status" value="1"/>
</dbReference>
<organism evidence="7 8">
    <name type="scientific">Ferviditalea candida</name>
    <dbReference type="NCBI Taxonomy" id="3108399"/>
    <lineage>
        <taxon>Bacteria</taxon>
        <taxon>Bacillati</taxon>
        <taxon>Bacillota</taxon>
        <taxon>Bacilli</taxon>
        <taxon>Bacillales</taxon>
        <taxon>Paenibacillaceae</taxon>
        <taxon>Ferviditalea</taxon>
    </lineage>
</organism>
<reference evidence="7" key="1">
    <citation type="submission" date="2023-12" db="EMBL/GenBank/DDBJ databases">
        <title>Fervidustalea candida gen. nov., sp. nov., a novel member of the family Paenibacillaceae isolated from a geothermal area.</title>
        <authorList>
            <person name="Li W.-J."/>
            <person name="Jiao J.-Y."/>
            <person name="Chen Y."/>
        </authorList>
    </citation>
    <scope>NUCLEOTIDE SEQUENCE</scope>
    <source>
        <strain evidence="7">SYSU GA230002</strain>
    </source>
</reference>
<dbReference type="EMBL" id="JAYJLD010000018">
    <property type="protein sequence ID" value="MEB3102522.1"/>
    <property type="molecule type" value="Genomic_DNA"/>
</dbReference>